<protein>
    <submittedName>
        <fullName evidence="12">Capsular exopolysaccharide synthesis family protein</fullName>
    </submittedName>
</protein>
<dbReference type="InterPro" id="IPR032807">
    <property type="entry name" value="GNVR"/>
</dbReference>
<comment type="caution">
    <text evidence="12">The sequence shown here is derived from an EMBL/GenBank/DDBJ whole genome shotgun (WGS) entry which is preliminary data.</text>
</comment>
<keyword evidence="3 9" id="KW-0812">Transmembrane</keyword>
<gene>
    <name evidence="12" type="ORF">HDF15_000749</name>
</gene>
<dbReference type="InterPro" id="IPR003856">
    <property type="entry name" value="LPS_length_determ_N"/>
</dbReference>
<organism evidence="12 13">
    <name type="scientific">Granulicella mallensis</name>
    <dbReference type="NCBI Taxonomy" id="940614"/>
    <lineage>
        <taxon>Bacteria</taxon>
        <taxon>Pseudomonadati</taxon>
        <taxon>Acidobacteriota</taxon>
        <taxon>Terriglobia</taxon>
        <taxon>Terriglobales</taxon>
        <taxon>Acidobacteriaceae</taxon>
        <taxon>Granulicella</taxon>
    </lineage>
</organism>
<dbReference type="PANTHER" id="PTHR32309">
    <property type="entry name" value="TYROSINE-PROTEIN KINASE"/>
    <property type="match status" value="1"/>
</dbReference>
<dbReference type="RefSeq" id="WP_184252905.1">
    <property type="nucleotide sequence ID" value="NZ_JACHIO010000003.1"/>
</dbReference>
<evidence type="ECO:0000256" key="1">
    <source>
        <dbReference type="ARBA" id="ARBA00004651"/>
    </source>
</evidence>
<evidence type="ECO:0000313" key="13">
    <source>
        <dbReference type="Proteomes" id="UP000584867"/>
    </source>
</evidence>
<dbReference type="GO" id="GO:0004713">
    <property type="term" value="F:protein tyrosine kinase activity"/>
    <property type="evidence" value="ECO:0007669"/>
    <property type="project" value="TreeGrafter"/>
</dbReference>
<dbReference type="InterPro" id="IPR027417">
    <property type="entry name" value="P-loop_NTPase"/>
</dbReference>
<evidence type="ECO:0000256" key="4">
    <source>
        <dbReference type="ARBA" id="ARBA00022741"/>
    </source>
</evidence>
<comment type="subcellular location">
    <subcellularLocation>
        <location evidence="1">Cell membrane</location>
        <topology evidence="1">Multi-pass membrane protein</topology>
    </subcellularLocation>
</comment>
<dbReference type="SUPFAM" id="SSF52540">
    <property type="entry name" value="P-loop containing nucleoside triphosphate hydrolases"/>
    <property type="match status" value="1"/>
</dbReference>
<evidence type="ECO:0000259" key="11">
    <source>
        <dbReference type="Pfam" id="PF13807"/>
    </source>
</evidence>
<keyword evidence="2" id="KW-1003">Cell membrane</keyword>
<accession>A0A7W8E8D3</accession>
<dbReference type="Pfam" id="PF13807">
    <property type="entry name" value="GNVR"/>
    <property type="match status" value="1"/>
</dbReference>
<name>A0A7W8E8D3_9BACT</name>
<keyword evidence="4" id="KW-0547">Nucleotide-binding</keyword>
<evidence type="ECO:0000259" key="10">
    <source>
        <dbReference type="Pfam" id="PF02706"/>
    </source>
</evidence>
<keyword evidence="6 9" id="KW-1133">Transmembrane helix</keyword>
<evidence type="ECO:0000256" key="5">
    <source>
        <dbReference type="ARBA" id="ARBA00022840"/>
    </source>
</evidence>
<dbReference type="AlphaFoldDB" id="A0A7W8E8D3"/>
<keyword evidence="5" id="KW-0067">ATP-binding</keyword>
<dbReference type="CDD" id="cd05387">
    <property type="entry name" value="BY-kinase"/>
    <property type="match status" value="1"/>
</dbReference>
<dbReference type="NCBIfam" id="TIGR01007">
    <property type="entry name" value="eps_fam"/>
    <property type="match status" value="1"/>
</dbReference>
<feature type="domain" description="Polysaccharide chain length determinant N-terminal" evidence="10">
    <location>
        <begin position="28"/>
        <end position="115"/>
    </location>
</feature>
<evidence type="ECO:0000256" key="6">
    <source>
        <dbReference type="ARBA" id="ARBA00022989"/>
    </source>
</evidence>
<evidence type="ECO:0000313" key="12">
    <source>
        <dbReference type="EMBL" id="MBB5062419.1"/>
    </source>
</evidence>
<feature type="domain" description="Tyrosine-protein kinase G-rich" evidence="11">
    <location>
        <begin position="406"/>
        <end position="473"/>
    </location>
</feature>
<dbReference type="PANTHER" id="PTHR32309:SF13">
    <property type="entry name" value="FERRIC ENTEROBACTIN TRANSPORT PROTEIN FEPE"/>
    <property type="match status" value="1"/>
</dbReference>
<dbReference type="InterPro" id="IPR005702">
    <property type="entry name" value="Wzc-like_C"/>
</dbReference>
<evidence type="ECO:0000256" key="9">
    <source>
        <dbReference type="SAM" id="Phobius"/>
    </source>
</evidence>
<dbReference type="GO" id="GO:0005886">
    <property type="term" value="C:plasma membrane"/>
    <property type="evidence" value="ECO:0007669"/>
    <property type="project" value="UniProtKB-SubCell"/>
</dbReference>
<dbReference type="InterPro" id="IPR050445">
    <property type="entry name" value="Bact_polysacc_biosynth/exp"/>
</dbReference>
<dbReference type="Pfam" id="PF02706">
    <property type="entry name" value="Wzz"/>
    <property type="match status" value="1"/>
</dbReference>
<feature type="compositionally biased region" description="Gly residues" evidence="8">
    <location>
        <begin position="241"/>
        <end position="255"/>
    </location>
</feature>
<dbReference type="InterPro" id="IPR033756">
    <property type="entry name" value="YlxH/NBP35"/>
</dbReference>
<evidence type="ECO:0000256" key="2">
    <source>
        <dbReference type="ARBA" id="ARBA00022475"/>
    </source>
</evidence>
<evidence type="ECO:0000256" key="3">
    <source>
        <dbReference type="ARBA" id="ARBA00022692"/>
    </source>
</evidence>
<dbReference type="Gene3D" id="3.40.50.300">
    <property type="entry name" value="P-loop containing nucleotide triphosphate hydrolases"/>
    <property type="match status" value="1"/>
</dbReference>
<feature type="transmembrane region" description="Helical" evidence="9">
    <location>
        <begin position="42"/>
        <end position="59"/>
    </location>
</feature>
<proteinExistence type="predicted"/>
<dbReference type="GO" id="GO:0005524">
    <property type="term" value="F:ATP binding"/>
    <property type="evidence" value="ECO:0007669"/>
    <property type="project" value="UniProtKB-KW"/>
</dbReference>
<evidence type="ECO:0000256" key="7">
    <source>
        <dbReference type="ARBA" id="ARBA00023136"/>
    </source>
</evidence>
<evidence type="ECO:0000256" key="8">
    <source>
        <dbReference type="SAM" id="MobiDB-lite"/>
    </source>
</evidence>
<dbReference type="EMBL" id="JACHIO010000003">
    <property type="protein sequence ID" value="MBB5062419.1"/>
    <property type="molecule type" value="Genomic_DNA"/>
</dbReference>
<sequence length="740" mass="80200">MRVQTTQPDTEGKLDQRSLAEADSASALSLGDIAQMLGRHKWFILVCIVIGTVVAVVYVKSVTPIYEATASIRIDPGRIGSLGLADLTGTQADSAEMIATEMAIIKSDAVAIDTMHSLSEEEFRQYAGPNAKQLAIPIGATSLSPAQEEMLSHFKSQINVLQVPSTQLVTISFRNPNPQVAALLANRLIEAYLRQTFDSRYGSVTQVTKWLSSEMDSLRERASEAQKKLADFQEKNNILMLGGGSSGSSKDGGGESPTPSASTVTDRLSQLNNRLTVAQGDRIVKEAQMRAAENGNTAVLAAMFPSSNLTALQAQQGTLYGQYVQLSTKFGQNYPPLAEVKTQMQKTDAELERQSSIVKNRLKQEYDTAVAIQNSLQQQYDEQTDKAYALNRKAAEFAVLYAEGSSSRELYNTLQYKLQQAGVDAGLQSVNTMRVDTARAPLIPVEPKKLVILSFGLVLGLFAGVGSAFLREALSDKLQSVDQIERALGYQLLAIIPHISVAQKTDDKGAAPAFDASQMLVAYNSPLSVNAEAFRNLRNALLLSSIDRPAKMLLVSSTIPGEGKSSTTANYGVVLAQKGARVLLVDADLRRPALHSKFGVENKRGLSNLILGDNTAEPFTNPLPDLDNLFLLTAGKKVALPSEALGSNKFYSLLQQWEQEFDYIIVDSAPLLIVSDSLPLASWADALILVTRYNMTPLGALKRIRDVLRHTNAQVAGVVINDMAVTQTGYYGGYGSGYYN</sequence>
<keyword evidence="7 9" id="KW-0472">Membrane</keyword>
<dbReference type="Proteomes" id="UP000584867">
    <property type="component" value="Unassembled WGS sequence"/>
</dbReference>
<feature type="region of interest" description="Disordered" evidence="8">
    <location>
        <begin position="240"/>
        <end position="264"/>
    </location>
</feature>
<reference evidence="12 13" key="1">
    <citation type="submission" date="2020-08" db="EMBL/GenBank/DDBJ databases">
        <title>Genomic Encyclopedia of Type Strains, Phase IV (KMG-V): Genome sequencing to study the core and pangenomes of soil and plant-associated prokaryotes.</title>
        <authorList>
            <person name="Whitman W."/>
        </authorList>
    </citation>
    <scope>NUCLEOTIDE SEQUENCE [LARGE SCALE GENOMIC DNA]</scope>
    <source>
        <strain evidence="12 13">X5P3</strain>
    </source>
</reference>
<dbReference type="Pfam" id="PF10609">
    <property type="entry name" value="ParA"/>
    <property type="match status" value="1"/>
</dbReference>